<organism evidence="1 2">
    <name type="scientific">Nitrospirillum amazonense</name>
    <dbReference type="NCBI Taxonomy" id="28077"/>
    <lineage>
        <taxon>Bacteria</taxon>
        <taxon>Pseudomonadati</taxon>
        <taxon>Pseudomonadota</taxon>
        <taxon>Alphaproteobacteria</taxon>
        <taxon>Rhodospirillales</taxon>
        <taxon>Azospirillaceae</taxon>
        <taxon>Nitrospirillum</taxon>
    </lineage>
</organism>
<accession>A0A560FK93</accession>
<dbReference type="Pfam" id="PF02515">
    <property type="entry name" value="CoA_transf_3"/>
    <property type="match status" value="1"/>
</dbReference>
<dbReference type="InterPro" id="IPR052985">
    <property type="entry name" value="CoA-trans_III_biosynth/detox"/>
</dbReference>
<dbReference type="GO" id="GO:0016740">
    <property type="term" value="F:transferase activity"/>
    <property type="evidence" value="ECO:0007669"/>
    <property type="project" value="UniProtKB-KW"/>
</dbReference>
<dbReference type="Gene3D" id="3.40.50.10540">
    <property type="entry name" value="Crotonobetainyl-coa:carnitine coa-transferase, domain 1"/>
    <property type="match status" value="1"/>
</dbReference>
<dbReference type="InterPro" id="IPR023606">
    <property type="entry name" value="CoA-Trfase_III_dom_1_sf"/>
</dbReference>
<evidence type="ECO:0000313" key="2">
    <source>
        <dbReference type="Proteomes" id="UP000319859"/>
    </source>
</evidence>
<dbReference type="RefSeq" id="WP_145749668.1">
    <property type="nucleotide sequence ID" value="NZ_VITN01000004.1"/>
</dbReference>
<dbReference type="InterPro" id="IPR003673">
    <property type="entry name" value="CoA-Trfase_fam_III"/>
</dbReference>
<sequence>MTTPAPTPAPTPEHRFLAGIWRALGGAPDALDRVRFTGTGSLPSVFAVSDLAVASVAAAGLALAELAGADGAVADRRLSSAWFGYALRPQGWDLPPAWDAVAGDYPAADGWIRLHTNAPHHRSAALSVLGVPVERAAVARAVAGWAAGDLEAAVVAAGGCAAAMRSAEAWADHPQGRAVAASPLLTQETAGQGARDWRPDPTRPLAGIRVLDLTRILAGPTATRFLAGCGAQVLRIDPPGWEEPNLEPDMTLGKRCARLDLRRADDLAVLKRLLAQADVLVHGYRPEALARLGLDADSRRALNPGLIDVCLDAYGWDGPWAGRRGFDSLVQMSAGVAEAGMRLLGRDKPTPLPVQALDHATGYILAAMALRGLAHRARTGQGTVGRTALASTARLLLDGGAGGADAPPLAPETDADFNPVLEQTAWGPARRLAPPVTVAGAPLAWNRPAGPLGGASAVWE</sequence>
<proteinExistence type="predicted"/>
<name>A0A560FK93_9PROT</name>
<dbReference type="EMBL" id="VITN01000004">
    <property type="protein sequence ID" value="TWB22026.1"/>
    <property type="molecule type" value="Genomic_DNA"/>
</dbReference>
<dbReference type="AlphaFoldDB" id="A0A560FK93"/>
<dbReference type="PANTHER" id="PTHR48229">
    <property type="entry name" value="CAIB/BAIF FAMILY ENZYME (AFU_ORTHOLOGUE AFUA_1G05360)-RELATED"/>
    <property type="match status" value="1"/>
</dbReference>
<protein>
    <submittedName>
        <fullName evidence="1">CoA transferase family III</fullName>
    </submittedName>
</protein>
<evidence type="ECO:0000313" key="1">
    <source>
        <dbReference type="EMBL" id="TWB22026.1"/>
    </source>
</evidence>
<reference evidence="1 2" key="1">
    <citation type="submission" date="2019-06" db="EMBL/GenBank/DDBJ databases">
        <title>Genomic Encyclopedia of Type Strains, Phase IV (KMG-V): Genome sequencing to study the core and pangenomes of soil and plant-associated prokaryotes.</title>
        <authorList>
            <person name="Whitman W."/>
        </authorList>
    </citation>
    <scope>NUCLEOTIDE SEQUENCE [LARGE SCALE GENOMIC DNA]</scope>
    <source>
        <strain evidence="1 2">BR 11880</strain>
    </source>
</reference>
<dbReference type="OrthoDB" id="9806585at2"/>
<keyword evidence="1" id="KW-0808">Transferase</keyword>
<dbReference type="PANTHER" id="PTHR48229:SF1">
    <property type="entry name" value="ALPHA METHYLACYL-COA RACEMASE-RELATED"/>
    <property type="match status" value="1"/>
</dbReference>
<comment type="caution">
    <text evidence="1">The sequence shown here is derived from an EMBL/GenBank/DDBJ whole genome shotgun (WGS) entry which is preliminary data.</text>
</comment>
<dbReference type="Proteomes" id="UP000319859">
    <property type="component" value="Unassembled WGS sequence"/>
</dbReference>
<gene>
    <name evidence="1" type="ORF">FBZ89_104274</name>
</gene>
<dbReference type="SUPFAM" id="SSF89796">
    <property type="entry name" value="CoA-transferase family III (CaiB/BaiF)"/>
    <property type="match status" value="2"/>
</dbReference>